<gene>
    <name evidence="6" type="ORF">SAMN04488102_104100</name>
</gene>
<dbReference type="GO" id="GO:0016020">
    <property type="term" value="C:membrane"/>
    <property type="evidence" value="ECO:0007669"/>
    <property type="project" value="UniProtKB-SubCell"/>
</dbReference>
<feature type="transmembrane region" description="Helical" evidence="5">
    <location>
        <begin position="127"/>
        <end position="149"/>
    </location>
</feature>
<dbReference type="PANTHER" id="PTHR12714">
    <property type="entry name" value="PROTEIN-S ISOPRENYLCYSTEINE O-METHYLTRANSFERASE"/>
    <property type="match status" value="1"/>
</dbReference>
<evidence type="ECO:0000256" key="5">
    <source>
        <dbReference type="SAM" id="Phobius"/>
    </source>
</evidence>
<dbReference type="EMBL" id="FOLT01000004">
    <property type="protein sequence ID" value="SFC24269.1"/>
    <property type="molecule type" value="Genomic_DNA"/>
</dbReference>
<reference evidence="7" key="1">
    <citation type="submission" date="2016-10" db="EMBL/GenBank/DDBJ databases">
        <authorList>
            <person name="Varghese N."/>
            <person name="Submissions S."/>
        </authorList>
    </citation>
    <scope>NUCLEOTIDE SEQUENCE [LARGE SCALE GENOMIC DNA]</scope>
    <source>
        <strain evidence="7">DSM 23664</strain>
    </source>
</reference>
<dbReference type="AlphaFoldDB" id="A0A1I1HJE8"/>
<dbReference type="PROSITE" id="PS50244">
    <property type="entry name" value="S5A_REDUCTASE"/>
    <property type="match status" value="1"/>
</dbReference>
<keyword evidence="6" id="KW-0808">Transferase</keyword>
<protein>
    <submittedName>
        <fullName evidence="6">Protein-S-isoprenylcysteine O-methyltransferase Ste14</fullName>
    </submittedName>
</protein>
<dbReference type="Proteomes" id="UP000199612">
    <property type="component" value="Unassembled WGS sequence"/>
</dbReference>
<sequence length="188" mass="21632">MIGHFLFWMNIGIWILMEMYIFLALNKNTNKENTEKKSKYIVLALILFGMIGSFLFDQSVGAAFGLPFRGWRYLSIPLILTGVLVRFSAIRQLGSSFSVNVGVQKGTELEQDGLYKFIRHPSYTGEIIIFLGVSIAFFHPVSSLFAFVFPTSAILYRIHTEEKVLLTSFGEEYKKYQKRTKKIIPFIY</sequence>
<comment type="subcellular location">
    <subcellularLocation>
        <location evidence="1">Membrane</location>
        <topology evidence="1">Multi-pass membrane protein</topology>
    </subcellularLocation>
</comment>
<dbReference type="InterPro" id="IPR007269">
    <property type="entry name" value="ICMT_MeTrfase"/>
</dbReference>
<dbReference type="STRING" id="753702.SAMN04488102_104100"/>
<evidence type="ECO:0000256" key="2">
    <source>
        <dbReference type="ARBA" id="ARBA00022692"/>
    </source>
</evidence>
<accession>A0A1I1HJE8</accession>
<feature type="transmembrane region" description="Helical" evidence="5">
    <location>
        <begin position="6"/>
        <end position="26"/>
    </location>
</feature>
<evidence type="ECO:0000313" key="6">
    <source>
        <dbReference type="EMBL" id="SFC24269.1"/>
    </source>
</evidence>
<evidence type="ECO:0000256" key="4">
    <source>
        <dbReference type="ARBA" id="ARBA00023136"/>
    </source>
</evidence>
<feature type="transmembrane region" description="Helical" evidence="5">
    <location>
        <begin position="38"/>
        <end position="56"/>
    </location>
</feature>
<dbReference type="GO" id="GO:0004671">
    <property type="term" value="F:protein C-terminal S-isoprenylcysteine carboxyl O-methyltransferase activity"/>
    <property type="evidence" value="ECO:0007669"/>
    <property type="project" value="InterPro"/>
</dbReference>
<dbReference type="PANTHER" id="PTHR12714:SF9">
    <property type="entry name" value="PROTEIN-S-ISOPRENYLCYSTEINE O-METHYLTRANSFERASE"/>
    <property type="match status" value="1"/>
</dbReference>
<keyword evidence="4 5" id="KW-0472">Membrane</keyword>
<organism evidence="6 7">
    <name type="scientific">Alkalibacterium subtropicum</name>
    <dbReference type="NCBI Taxonomy" id="753702"/>
    <lineage>
        <taxon>Bacteria</taxon>
        <taxon>Bacillati</taxon>
        <taxon>Bacillota</taxon>
        <taxon>Bacilli</taxon>
        <taxon>Lactobacillales</taxon>
        <taxon>Carnobacteriaceae</taxon>
        <taxon>Alkalibacterium</taxon>
    </lineage>
</organism>
<keyword evidence="2 5" id="KW-0812">Transmembrane</keyword>
<evidence type="ECO:0000256" key="1">
    <source>
        <dbReference type="ARBA" id="ARBA00004141"/>
    </source>
</evidence>
<keyword evidence="3 5" id="KW-1133">Transmembrane helix</keyword>
<dbReference type="Pfam" id="PF04140">
    <property type="entry name" value="ICMT"/>
    <property type="match status" value="1"/>
</dbReference>
<keyword evidence="7" id="KW-1185">Reference proteome</keyword>
<evidence type="ECO:0000313" key="7">
    <source>
        <dbReference type="Proteomes" id="UP000199612"/>
    </source>
</evidence>
<dbReference type="Gene3D" id="1.20.120.1630">
    <property type="match status" value="1"/>
</dbReference>
<feature type="transmembrane region" description="Helical" evidence="5">
    <location>
        <begin position="71"/>
        <end position="89"/>
    </location>
</feature>
<dbReference type="GO" id="GO:0032259">
    <property type="term" value="P:methylation"/>
    <property type="evidence" value="ECO:0007669"/>
    <property type="project" value="UniProtKB-KW"/>
</dbReference>
<evidence type="ECO:0000256" key="3">
    <source>
        <dbReference type="ARBA" id="ARBA00022989"/>
    </source>
</evidence>
<name>A0A1I1HJE8_9LACT</name>
<proteinExistence type="predicted"/>
<keyword evidence="6" id="KW-0489">Methyltransferase</keyword>